<keyword evidence="5" id="KW-0326">Glycosidase</keyword>
<evidence type="ECO:0000256" key="5">
    <source>
        <dbReference type="ARBA" id="ARBA00023295"/>
    </source>
</evidence>
<organism evidence="8 9">
    <name type="scientific">Ziziphus jujuba</name>
    <name type="common">Chinese jujube</name>
    <name type="synonym">Ziziphus sativa</name>
    <dbReference type="NCBI Taxonomy" id="326968"/>
    <lineage>
        <taxon>Eukaryota</taxon>
        <taxon>Viridiplantae</taxon>
        <taxon>Streptophyta</taxon>
        <taxon>Embryophyta</taxon>
        <taxon>Tracheophyta</taxon>
        <taxon>Spermatophyta</taxon>
        <taxon>Magnoliopsida</taxon>
        <taxon>eudicotyledons</taxon>
        <taxon>Gunneridae</taxon>
        <taxon>Pentapetalae</taxon>
        <taxon>rosids</taxon>
        <taxon>fabids</taxon>
        <taxon>Rosales</taxon>
        <taxon>Rhamnaceae</taxon>
        <taxon>Paliureae</taxon>
        <taxon>Ziziphus</taxon>
    </lineage>
</organism>
<dbReference type="PANTHER" id="PTHR31451">
    <property type="match status" value="1"/>
</dbReference>
<comment type="catalytic activity">
    <reaction evidence="1">
        <text>Random hydrolysis of (1-&gt;4)-beta-D-mannosidic linkages in mannans, galactomannans and glucomannans.</text>
        <dbReference type="EC" id="3.2.1.78"/>
    </reaction>
</comment>
<feature type="chain" id="PRO_5045901107" description="mannan endo-1,4-beta-mannosidase" evidence="6">
    <location>
        <begin position="24"/>
        <end position="414"/>
    </location>
</feature>
<dbReference type="InterPro" id="IPR017853">
    <property type="entry name" value="GH"/>
</dbReference>
<dbReference type="Pfam" id="PF26410">
    <property type="entry name" value="GH5_mannosidase"/>
    <property type="match status" value="1"/>
</dbReference>
<keyword evidence="6" id="KW-0732">Signal</keyword>
<evidence type="ECO:0000313" key="9">
    <source>
        <dbReference type="RefSeq" id="XP_048335706.2"/>
    </source>
</evidence>
<evidence type="ECO:0000313" key="8">
    <source>
        <dbReference type="Proteomes" id="UP001652623"/>
    </source>
</evidence>
<evidence type="ECO:0000256" key="1">
    <source>
        <dbReference type="ARBA" id="ARBA00001678"/>
    </source>
</evidence>
<evidence type="ECO:0000256" key="3">
    <source>
        <dbReference type="ARBA" id="ARBA00012706"/>
    </source>
</evidence>
<feature type="domain" description="Glycoside hydrolase family 5" evidence="7">
    <location>
        <begin position="30"/>
        <end position="364"/>
    </location>
</feature>
<dbReference type="GeneID" id="107423452"/>
<evidence type="ECO:0000256" key="6">
    <source>
        <dbReference type="SAM" id="SignalP"/>
    </source>
</evidence>
<sequence>MTFFREISYLLVLLLFVPLVCEAEVPRISGFVETRDNEFFINGSGRFLFNGFNSYWMMTIAADPNQRYKITNVFREASATGLTVCRTWAFADGGYGALQIAPGIYNEDVFQALDFVIAEANKYAVRLIMSLVNEWKDYGGKHQYVEWAKINGANISSDDDFYTNPLTKTYYKNHVKRVLTRVNSITRIAYKDDPTIMAWELMNEPRDQVDYTGKTVTAWTQEMASYAKSLDSKHLVEIGTEGFYGSSTPERLEFNPGNYQYGTDFITINQIKDIDFTTIHAYPDMWFPGENESEQVAFAQRWLFSHWLDSNSILKKPLAITEFGKSKKQPGYTVTMRDSYLNTIFTDIYDLASNYGGMAGSCVWQVLSENMQNYNDGYGIVLSQDTLTRDVLFQQSKSMRSLEHKFVDQHGPNY</sequence>
<dbReference type="PANTHER" id="PTHR31451:SF53">
    <property type="entry name" value="MANNAN ENDO-1,4-BETA-MANNOSIDASE"/>
    <property type="match status" value="1"/>
</dbReference>
<proteinExistence type="inferred from homology"/>
<keyword evidence="4" id="KW-0378">Hydrolase</keyword>
<dbReference type="Gene3D" id="3.20.20.80">
    <property type="entry name" value="Glycosidases"/>
    <property type="match status" value="1"/>
</dbReference>
<dbReference type="Proteomes" id="UP001652623">
    <property type="component" value="Chromosome 7"/>
</dbReference>
<keyword evidence="8" id="KW-1185">Reference proteome</keyword>
<dbReference type="EC" id="3.2.1.78" evidence="3"/>
<reference evidence="9" key="1">
    <citation type="submission" date="2025-08" db="UniProtKB">
        <authorList>
            <consortium name="RefSeq"/>
        </authorList>
    </citation>
    <scope>IDENTIFICATION</scope>
    <source>
        <tissue evidence="9">Seedling</tissue>
    </source>
</reference>
<name>A0ABM3IUK9_ZIZJJ</name>
<gene>
    <name evidence="9" type="primary">LOC107423452</name>
</gene>
<accession>A0ABM3IUK9</accession>
<comment type="similarity">
    <text evidence="2">Belongs to the glycosyl hydrolase 5 (cellulase A) family.</text>
</comment>
<dbReference type="RefSeq" id="XP_048335706.2">
    <property type="nucleotide sequence ID" value="XM_048479749.2"/>
</dbReference>
<feature type="signal peptide" evidence="6">
    <location>
        <begin position="1"/>
        <end position="23"/>
    </location>
</feature>
<dbReference type="InterPro" id="IPR001547">
    <property type="entry name" value="Glyco_hydro_5"/>
</dbReference>
<evidence type="ECO:0000256" key="4">
    <source>
        <dbReference type="ARBA" id="ARBA00022801"/>
    </source>
</evidence>
<protein>
    <recommendedName>
        <fullName evidence="3">mannan endo-1,4-beta-mannosidase</fullName>
        <ecNumber evidence="3">3.2.1.78</ecNumber>
    </recommendedName>
</protein>
<evidence type="ECO:0000259" key="7">
    <source>
        <dbReference type="Pfam" id="PF26410"/>
    </source>
</evidence>
<evidence type="ECO:0000256" key="2">
    <source>
        <dbReference type="ARBA" id="ARBA00005641"/>
    </source>
</evidence>
<dbReference type="SUPFAM" id="SSF51445">
    <property type="entry name" value="(Trans)glycosidases"/>
    <property type="match status" value="1"/>
</dbReference>
<dbReference type="InterPro" id="IPR045053">
    <property type="entry name" value="MAN-like"/>
</dbReference>